<dbReference type="Proteomes" id="UP000753219">
    <property type="component" value="Unassembled WGS sequence"/>
</dbReference>
<accession>A0A415P8J5</accession>
<reference evidence="1" key="2">
    <citation type="submission" date="2021-02" db="EMBL/GenBank/DDBJ databases">
        <title>Infant gut strain persistence is associated with maternal origin, phylogeny, and functional potential including surface adhesion and iron acquisition.</title>
        <authorList>
            <person name="Lou Y.C."/>
        </authorList>
    </citation>
    <scope>NUCLEOTIDE SEQUENCE</scope>
    <source>
        <strain evidence="1">L3_108_103G1_dasL3_108_103G1_concoct_2</strain>
    </source>
</reference>
<dbReference type="RefSeq" id="WP_004800544.1">
    <property type="nucleotide sequence ID" value="NZ_CABKNA010000002.1"/>
</dbReference>
<protein>
    <submittedName>
        <fullName evidence="2">Elastin</fullName>
    </submittedName>
</protein>
<gene>
    <name evidence="2" type="ORF">DWZ83_07630</name>
    <name evidence="1" type="ORF">KHZ85_05870</name>
</gene>
<evidence type="ECO:0000313" key="2">
    <source>
        <dbReference type="EMBL" id="RHM09064.1"/>
    </source>
</evidence>
<sequence>MHTYESDEEKMLQTLKQEMEFLRYYCANMRLKSLLREKGEALQVEDDIMDYLHYSKSVISLKRHQGKEENYVLSAMDKMQKHKEYLQSRDERAYILLGGIAQLKEQEAQLLLDVYVRQYDKKKILQRLGGVVESTYHRRLKKALLHLALVLKECLTNA</sequence>
<keyword evidence="3" id="KW-1185">Reference proteome</keyword>
<dbReference type="GeneID" id="92793974"/>
<reference evidence="2 3" key="1">
    <citation type="submission" date="2018-08" db="EMBL/GenBank/DDBJ databases">
        <title>A genome reference for cultivated species of the human gut microbiota.</title>
        <authorList>
            <person name="Zou Y."/>
            <person name="Xue W."/>
            <person name="Luo G."/>
        </authorList>
    </citation>
    <scope>NUCLEOTIDE SEQUENCE [LARGE SCALE GENOMIC DNA]</scope>
    <source>
        <strain evidence="2 3">AF35-6BH</strain>
    </source>
</reference>
<evidence type="ECO:0000313" key="1">
    <source>
        <dbReference type="EMBL" id="MBS4884277.1"/>
    </source>
</evidence>
<dbReference type="AlphaFoldDB" id="A0A415P8J5"/>
<comment type="caution">
    <text evidence="2">The sequence shown here is derived from an EMBL/GenBank/DDBJ whole genome shotgun (WGS) entry which is preliminary data.</text>
</comment>
<dbReference type="EMBL" id="QRPK01000041">
    <property type="protein sequence ID" value="RHM09064.1"/>
    <property type="molecule type" value="Genomic_DNA"/>
</dbReference>
<name>A0A415P8J5_9FIRM</name>
<dbReference type="EMBL" id="JAGZMZ010000012">
    <property type="protein sequence ID" value="MBS4884277.1"/>
    <property type="molecule type" value="Genomic_DNA"/>
</dbReference>
<proteinExistence type="predicted"/>
<evidence type="ECO:0000313" key="3">
    <source>
        <dbReference type="Proteomes" id="UP000284868"/>
    </source>
</evidence>
<dbReference type="OrthoDB" id="1653987at2"/>
<dbReference type="Proteomes" id="UP000284868">
    <property type="component" value="Unassembled WGS sequence"/>
</dbReference>
<organism evidence="2 3">
    <name type="scientific">Amedibacillus dolichus</name>
    <dbReference type="NCBI Taxonomy" id="31971"/>
    <lineage>
        <taxon>Bacteria</taxon>
        <taxon>Bacillati</taxon>
        <taxon>Bacillota</taxon>
        <taxon>Erysipelotrichia</taxon>
        <taxon>Erysipelotrichales</taxon>
        <taxon>Erysipelotrichaceae</taxon>
        <taxon>Amedibacillus</taxon>
    </lineage>
</organism>